<dbReference type="OrthoDB" id="188166at2"/>
<name>A0A512MAF5_9BACT</name>
<dbReference type="Pfam" id="PF09621">
    <property type="entry name" value="LcrR"/>
    <property type="match status" value="1"/>
</dbReference>
<dbReference type="EMBL" id="BKAG01000020">
    <property type="protein sequence ID" value="GEP43708.1"/>
    <property type="molecule type" value="Genomic_DNA"/>
</dbReference>
<dbReference type="AlphaFoldDB" id="A0A512MAF5"/>
<sequence length="161" mass="18312">MAKFFRDRFTDWLHERGMPPKLYQPAAMLGAPPVGWEMTVGQSTLVYRVPEETPHLLIIVLFERQTQRNGLRSPFADIVRFLSLVKKADVGITDIKGHVSATSDRPADSLENEGILAFYRRYLKVVDLFVENDILWVGGTLLTYTPPLAAEREWLENPPTA</sequence>
<dbReference type="Proteomes" id="UP000321577">
    <property type="component" value="Unassembled WGS sequence"/>
</dbReference>
<organism evidence="1 2">
    <name type="scientific">Brevifollis gellanilyticus</name>
    <dbReference type="NCBI Taxonomy" id="748831"/>
    <lineage>
        <taxon>Bacteria</taxon>
        <taxon>Pseudomonadati</taxon>
        <taxon>Verrucomicrobiota</taxon>
        <taxon>Verrucomicrobiia</taxon>
        <taxon>Verrucomicrobiales</taxon>
        <taxon>Verrucomicrobiaceae</taxon>
    </lineage>
</organism>
<proteinExistence type="predicted"/>
<dbReference type="InterPro" id="IPR022797">
    <property type="entry name" value="LcrR/CesD2"/>
</dbReference>
<dbReference type="RefSeq" id="WP_146851281.1">
    <property type="nucleotide sequence ID" value="NZ_BKAG01000020.1"/>
</dbReference>
<comment type="caution">
    <text evidence="1">The sequence shown here is derived from an EMBL/GenBank/DDBJ whole genome shotgun (WGS) entry which is preliminary data.</text>
</comment>
<gene>
    <name evidence="1" type="ORF">BGE01nite_29990</name>
</gene>
<reference evidence="1 2" key="1">
    <citation type="submission" date="2019-07" db="EMBL/GenBank/DDBJ databases">
        <title>Whole genome shotgun sequence of Brevifollis gellanilyticus NBRC 108608.</title>
        <authorList>
            <person name="Hosoyama A."/>
            <person name="Uohara A."/>
            <person name="Ohji S."/>
            <person name="Ichikawa N."/>
        </authorList>
    </citation>
    <scope>NUCLEOTIDE SEQUENCE [LARGE SCALE GENOMIC DNA]</scope>
    <source>
        <strain evidence="1 2">NBRC 108608</strain>
    </source>
</reference>
<keyword evidence="2" id="KW-1185">Reference proteome</keyword>
<evidence type="ECO:0000313" key="1">
    <source>
        <dbReference type="EMBL" id="GEP43708.1"/>
    </source>
</evidence>
<protein>
    <submittedName>
        <fullName evidence="1">Uncharacterized protein</fullName>
    </submittedName>
</protein>
<accession>A0A512MAF5</accession>
<evidence type="ECO:0000313" key="2">
    <source>
        <dbReference type="Proteomes" id="UP000321577"/>
    </source>
</evidence>